<evidence type="ECO:0000313" key="5">
    <source>
        <dbReference type="EMBL" id="KAG1301925.1"/>
    </source>
</evidence>
<dbReference type="EMBL" id="JAANQT010002738">
    <property type="protein sequence ID" value="KAG1301925.1"/>
    <property type="molecule type" value="Genomic_DNA"/>
</dbReference>
<dbReference type="InterPro" id="IPR019188">
    <property type="entry name" value="SNAPC1"/>
</dbReference>
<dbReference type="Proteomes" id="UP000716291">
    <property type="component" value="Unassembled WGS sequence"/>
</dbReference>
<dbReference type="InterPro" id="IPR002110">
    <property type="entry name" value="Ankyrin_rpt"/>
</dbReference>
<evidence type="ECO:0000256" key="1">
    <source>
        <dbReference type="ARBA" id="ARBA00022737"/>
    </source>
</evidence>
<evidence type="ECO:0000313" key="6">
    <source>
        <dbReference type="Proteomes" id="UP000716291"/>
    </source>
</evidence>
<evidence type="ECO:0000256" key="3">
    <source>
        <dbReference type="PROSITE-ProRule" id="PRU00023"/>
    </source>
</evidence>
<dbReference type="PROSITE" id="PS50297">
    <property type="entry name" value="ANK_REP_REGION"/>
    <property type="match status" value="1"/>
</dbReference>
<dbReference type="PANTHER" id="PTHR24198:SF165">
    <property type="entry name" value="ANKYRIN REPEAT-CONTAINING PROTEIN-RELATED"/>
    <property type="match status" value="1"/>
</dbReference>
<feature type="compositionally biased region" description="Low complexity" evidence="4">
    <location>
        <begin position="21"/>
        <end position="33"/>
    </location>
</feature>
<comment type="caution">
    <text evidence="5">The sequence shown here is derived from an EMBL/GenBank/DDBJ whole genome shotgun (WGS) entry which is preliminary data.</text>
</comment>
<dbReference type="Pfam" id="PF09808">
    <property type="entry name" value="SNAPC1"/>
    <property type="match status" value="1"/>
</dbReference>
<evidence type="ECO:0000256" key="2">
    <source>
        <dbReference type="ARBA" id="ARBA00023043"/>
    </source>
</evidence>
<proteinExistence type="predicted"/>
<feature type="compositionally biased region" description="Low complexity" evidence="4">
    <location>
        <begin position="671"/>
        <end position="685"/>
    </location>
</feature>
<dbReference type="SMART" id="SM00248">
    <property type="entry name" value="ANK"/>
    <property type="match status" value="7"/>
</dbReference>
<gene>
    <name evidence="5" type="ORF">G6F64_011370</name>
</gene>
<feature type="region of interest" description="Disordered" evidence="4">
    <location>
        <begin position="661"/>
        <end position="685"/>
    </location>
</feature>
<keyword evidence="1" id="KW-0677">Repeat</keyword>
<dbReference type="PROSITE" id="PS50088">
    <property type="entry name" value="ANK_REPEAT"/>
    <property type="match status" value="1"/>
</dbReference>
<feature type="region of interest" description="Disordered" evidence="4">
    <location>
        <begin position="1"/>
        <end position="34"/>
    </location>
</feature>
<dbReference type="Gene3D" id="1.25.40.20">
    <property type="entry name" value="Ankyrin repeat-containing domain"/>
    <property type="match status" value="2"/>
</dbReference>
<protein>
    <submittedName>
        <fullName evidence="5">Uncharacterized protein</fullName>
    </submittedName>
</protein>
<accession>A0A9P7BMI6</accession>
<sequence>MNQIDSNNSHKAILPSPPSSPNNNNNSISNNNNNHRKRALSLSFIQNSDTESVKKYRVSNLAPNQCDPKYNRSLLSWTCISQSTKNLEGFVDDDQLDINQTSGPNHTTALHEAAFIGFYQGIQILTRHPKIDLDATDNQGQTALHYAVQRNQVECLRVLLSAGARLDLSCQRGRLPIHTAALYGFESCICLLLSHNQTKNNPTQLDILWTKESLNDQSAIECAVISGRARSLSHLLDHDRDSHYQNKKELVHLAVYWNRLECLQLLIHRQCLIDDASILVAVQQRKIDIVRILIKAGANPCLKNGQNPAFLYAANHGFLEMIPILFTLSTSKECIQQALLLSSFMGLSEKLVKIISQTVNAFFYRTEKKRISDSGVLKYPNNEKEAANLVRVDRWVGLSQFAIQDDIQYLMLHFKSKTTHTLKDFQDVWNELHFYLIHYSCVKRQYRREFMSAFYAYTLDYLASPSDLYTSAVLFTLYFLYFSQPAVWDKISIRVNINTWTRLFDFYAESIEKEQNMEAAFVFDKLRKQEAFVFVAEEKVDSSSMQEREEFKEARSLLDKLHEAHLESIKNDTIEDYYNTKAYESLVEKYMNAKRYALSTPQLTVVTQQMIKDRLHVNESNPRRLVNYIKGTGITEDDTLLLNLSRQQRLKAKINKIKLRNEQKKKKQKLESQQQQQQQQQQLPQ</sequence>
<organism evidence="5 6">
    <name type="scientific">Rhizopus oryzae</name>
    <name type="common">Mucormycosis agent</name>
    <name type="synonym">Rhizopus arrhizus var. delemar</name>
    <dbReference type="NCBI Taxonomy" id="64495"/>
    <lineage>
        <taxon>Eukaryota</taxon>
        <taxon>Fungi</taxon>
        <taxon>Fungi incertae sedis</taxon>
        <taxon>Mucoromycota</taxon>
        <taxon>Mucoromycotina</taxon>
        <taxon>Mucoromycetes</taxon>
        <taxon>Mucorales</taxon>
        <taxon>Mucorineae</taxon>
        <taxon>Rhizopodaceae</taxon>
        <taxon>Rhizopus</taxon>
    </lineage>
</organism>
<feature type="repeat" description="ANK" evidence="3">
    <location>
        <begin position="139"/>
        <end position="171"/>
    </location>
</feature>
<name>A0A9P7BMI6_RHIOR</name>
<reference evidence="5" key="1">
    <citation type="journal article" date="2020" name="Microb. Genom.">
        <title>Genetic diversity of clinical and environmental Mucorales isolates obtained from an investigation of mucormycosis cases among solid organ transplant recipients.</title>
        <authorList>
            <person name="Nguyen M.H."/>
            <person name="Kaul D."/>
            <person name="Muto C."/>
            <person name="Cheng S.J."/>
            <person name="Richter R.A."/>
            <person name="Bruno V.M."/>
            <person name="Liu G."/>
            <person name="Beyhan S."/>
            <person name="Sundermann A.J."/>
            <person name="Mounaud S."/>
            <person name="Pasculle A.W."/>
            <person name="Nierman W.C."/>
            <person name="Driscoll E."/>
            <person name="Cumbie R."/>
            <person name="Clancy C.J."/>
            <person name="Dupont C.L."/>
        </authorList>
    </citation>
    <scope>NUCLEOTIDE SEQUENCE</scope>
    <source>
        <strain evidence="5">GL11</strain>
    </source>
</reference>
<evidence type="ECO:0000256" key="4">
    <source>
        <dbReference type="SAM" id="MobiDB-lite"/>
    </source>
</evidence>
<feature type="compositionally biased region" description="Polar residues" evidence="4">
    <location>
        <begin position="1"/>
        <end position="10"/>
    </location>
</feature>
<dbReference type="AlphaFoldDB" id="A0A9P7BMI6"/>
<dbReference type="InterPro" id="IPR036770">
    <property type="entry name" value="Ankyrin_rpt-contain_sf"/>
</dbReference>
<dbReference type="SUPFAM" id="SSF48403">
    <property type="entry name" value="Ankyrin repeat"/>
    <property type="match status" value="1"/>
</dbReference>
<dbReference type="PANTHER" id="PTHR24198">
    <property type="entry name" value="ANKYRIN REPEAT AND PROTEIN KINASE DOMAIN-CONTAINING PROTEIN"/>
    <property type="match status" value="1"/>
</dbReference>
<keyword evidence="2 3" id="KW-0040">ANK repeat</keyword>
<dbReference type="Pfam" id="PF12796">
    <property type="entry name" value="Ank_2"/>
    <property type="match status" value="1"/>
</dbReference>
<keyword evidence="6" id="KW-1185">Reference proteome</keyword>